<dbReference type="EMBL" id="ASPP01014010">
    <property type="protein sequence ID" value="ETO19118.1"/>
    <property type="molecule type" value="Genomic_DNA"/>
</dbReference>
<gene>
    <name evidence="1" type="ORF">RFI_18119</name>
</gene>
<accession>X6MZN5</accession>
<name>X6MZN5_RETFI</name>
<dbReference type="OrthoDB" id="270449at2759"/>
<proteinExistence type="predicted"/>
<dbReference type="SUPFAM" id="SSF53187">
    <property type="entry name" value="Zn-dependent exopeptidases"/>
    <property type="match status" value="1"/>
</dbReference>
<reference evidence="1 2" key="1">
    <citation type="journal article" date="2013" name="Curr. Biol.">
        <title>The Genome of the Foraminiferan Reticulomyxa filosa.</title>
        <authorList>
            <person name="Glockner G."/>
            <person name="Hulsmann N."/>
            <person name="Schleicher M."/>
            <person name="Noegel A.A."/>
            <person name="Eichinger L."/>
            <person name="Gallinger C."/>
            <person name="Pawlowski J."/>
            <person name="Sierra R."/>
            <person name="Euteneuer U."/>
            <person name="Pillet L."/>
            <person name="Moustafa A."/>
            <person name="Platzer M."/>
            <person name="Groth M."/>
            <person name="Szafranski K."/>
            <person name="Schliwa M."/>
        </authorList>
    </citation>
    <scope>NUCLEOTIDE SEQUENCE [LARGE SCALE GENOMIC DNA]</scope>
</reference>
<comment type="caution">
    <text evidence="1">The sequence shown here is derived from an EMBL/GenBank/DDBJ whole genome shotgun (WGS) entry which is preliminary data.</text>
</comment>
<protein>
    <recommendedName>
        <fullName evidence="3">DUF2817 domain-containing protein</fullName>
    </recommendedName>
</protein>
<dbReference type="InterPro" id="IPR021259">
    <property type="entry name" value="DUF2817"/>
</dbReference>
<sequence>KKKKGESSKIDFFFFFLKKKKKTLLSIKNLYTNLTKKVSPELDCSVDICYVPGSASNKHLIIHVSGVHGVEGFAGSAIQIFLLRQVLPHLGYGKTELENTYIASQAGQEYKSDDDRPHIVFVHSLNPTGMAMGRRFTIDNIDLNRNVIFDEDKWKQVTQMSYTAEAEINGEKTSYMPNREYSNFRWFLTPNRMPSFWKDDVWFWAQTAWQLLLYGFDALSKVVVTGQYHDPKGLYYGGQKLSPEHEALTHFLLGKKDLSKGLRLEDMCDRNVKGFDKVSLIDVHTGLGKKGMDTLLTSYVHDYKKLKQIFQNDEDYVKDGIFFFPVLFYYM</sequence>
<feature type="non-terminal residue" evidence="1">
    <location>
        <position position="1"/>
    </location>
</feature>
<dbReference type="Gene3D" id="3.40.630.10">
    <property type="entry name" value="Zn peptidases"/>
    <property type="match status" value="1"/>
</dbReference>
<evidence type="ECO:0008006" key="3">
    <source>
        <dbReference type="Google" id="ProtNLM"/>
    </source>
</evidence>
<dbReference type="AlphaFoldDB" id="X6MZN5"/>
<dbReference type="Proteomes" id="UP000023152">
    <property type="component" value="Unassembled WGS sequence"/>
</dbReference>
<dbReference type="Pfam" id="PF10994">
    <property type="entry name" value="DUF2817"/>
    <property type="match status" value="1"/>
</dbReference>
<keyword evidence="2" id="KW-1185">Reference proteome</keyword>
<evidence type="ECO:0000313" key="1">
    <source>
        <dbReference type="EMBL" id="ETO19118.1"/>
    </source>
</evidence>
<organism evidence="1 2">
    <name type="scientific">Reticulomyxa filosa</name>
    <dbReference type="NCBI Taxonomy" id="46433"/>
    <lineage>
        <taxon>Eukaryota</taxon>
        <taxon>Sar</taxon>
        <taxon>Rhizaria</taxon>
        <taxon>Retaria</taxon>
        <taxon>Foraminifera</taxon>
        <taxon>Monothalamids</taxon>
        <taxon>Reticulomyxidae</taxon>
        <taxon>Reticulomyxa</taxon>
    </lineage>
</organism>
<evidence type="ECO:0000313" key="2">
    <source>
        <dbReference type="Proteomes" id="UP000023152"/>
    </source>
</evidence>
<dbReference type="CDD" id="cd06233">
    <property type="entry name" value="M14-like"/>
    <property type="match status" value="1"/>
</dbReference>